<feature type="domain" description="DUF4123" evidence="1">
    <location>
        <begin position="6"/>
        <end position="118"/>
    </location>
</feature>
<reference evidence="2 3" key="1">
    <citation type="submission" date="2016-12" db="EMBL/GenBank/DDBJ databases">
        <title>Diversity of luminous bacteria.</title>
        <authorList>
            <person name="Yoshizawa S."/>
            <person name="Kogure K."/>
        </authorList>
    </citation>
    <scope>NUCLEOTIDE SEQUENCE [LARGE SCALE GENOMIC DNA]</scope>
    <source>
        <strain evidence="2 3">ATCC 33715</strain>
    </source>
</reference>
<name>A0A2S7X4J9_9GAMM</name>
<dbReference type="EMBL" id="MSCO01000002">
    <property type="protein sequence ID" value="PQJ84949.1"/>
    <property type="molecule type" value="Genomic_DNA"/>
</dbReference>
<dbReference type="OrthoDB" id="5891132at2"/>
<organism evidence="2 3">
    <name type="scientific">Aliivibrio sifiae</name>
    <dbReference type="NCBI Taxonomy" id="566293"/>
    <lineage>
        <taxon>Bacteria</taxon>
        <taxon>Pseudomonadati</taxon>
        <taxon>Pseudomonadota</taxon>
        <taxon>Gammaproteobacteria</taxon>
        <taxon>Vibrionales</taxon>
        <taxon>Vibrionaceae</taxon>
        <taxon>Aliivibrio</taxon>
    </lineage>
</organism>
<dbReference type="InterPro" id="IPR025391">
    <property type="entry name" value="DUF4123"/>
</dbReference>
<evidence type="ECO:0000313" key="2">
    <source>
        <dbReference type="EMBL" id="PQJ84949.1"/>
    </source>
</evidence>
<dbReference type="AlphaFoldDB" id="A0A2S7X4J9"/>
<dbReference type="Proteomes" id="UP000239263">
    <property type="component" value="Unassembled WGS sequence"/>
</dbReference>
<proteinExistence type="predicted"/>
<evidence type="ECO:0000313" key="3">
    <source>
        <dbReference type="Proteomes" id="UP000239263"/>
    </source>
</evidence>
<dbReference type="RefSeq" id="WP_105056325.1">
    <property type="nucleotide sequence ID" value="NZ_CAWNRT010000002.1"/>
</dbReference>
<comment type="caution">
    <text evidence="2">The sequence shown here is derived from an EMBL/GenBank/DDBJ whole genome shotgun (WGS) entry which is preliminary data.</text>
</comment>
<gene>
    <name evidence="2" type="ORF">BTO22_15830</name>
</gene>
<dbReference type="Pfam" id="PF13503">
    <property type="entry name" value="DUF4123"/>
    <property type="match status" value="1"/>
</dbReference>
<protein>
    <recommendedName>
        <fullName evidence="1">DUF4123 domain-containing protein</fullName>
    </recommendedName>
</protein>
<sequence length="265" mass="31247">MREQSYLIVNPLEDKDVIERFYHFGGNDAYPLYLDSEFDAQKEIGPWLLPYPSKDFLAYFAKKPSGFHIYFSDDIETHIQHWKSLTFAGLDGELVLFRYYDRMVLEPMLSAFSQIELSTFLGTANRIKIISNDIPVSFKNSAPRLTHQLEPWWRIEKHHSQYSLKRHAWIVERLAWQRFPELMKTVYNLNFDIQLKLIGFLKQGRSYQLSNEELEAYSMVQLAKNTQWEDQIVFDAWYLDDKQINTVKKAGKLAMSNALQQGSEI</sequence>
<accession>A0A2S7X4J9</accession>
<evidence type="ECO:0000259" key="1">
    <source>
        <dbReference type="Pfam" id="PF13503"/>
    </source>
</evidence>